<feature type="domain" description="Carboxyltransferase" evidence="4">
    <location>
        <begin position="1"/>
        <end position="204"/>
    </location>
</feature>
<evidence type="ECO:0000256" key="2">
    <source>
        <dbReference type="ARBA" id="ARBA00022801"/>
    </source>
</evidence>
<dbReference type="SMART" id="SM00796">
    <property type="entry name" value="AHS1"/>
    <property type="match status" value="1"/>
</dbReference>
<protein>
    <submittedName>
        <fullName evidence="5">Allophanate hydrolase</fullName>
    </submittedName>
</protein>
<dbReference type="Gene3D" id="3.30.1360.40">
    <property type="match status" value="1"/>
</dbReference>
<dbReference type="InterPro" id="IPR010016">
    <property type="entry name" value="PxpB"/>
</dbReference>
<evidence type="ECO:0000256" key="3">
    <source>
        <dbReference type="ARBA" id="ARBA00022840"/>
    </source>
</evidence>
<sequence length="243" mass="28011">MEYKLINEETIMIYFEQQIDPSTFKEVQKVEKYIKDQQHEAIIEVIPSYRAIMLHIDITKQSLAKVVNELKLEQLNKLDFDENLNKVKTISLPVLYGGNYGPDIQEVATHNQLSIEEVIKLHTENTYLIYMLGFMPGFPFLGGLNSKLATPRREEPRTSIPAGSVGIANNQTGLYPKQSPGGWQIIGRTPITVFDILRTPMCLYESGDYIKFYSIDESTFEQIVEAQQGEFDIEKWVKIQYEY</sequence>
<dbReference type="InterPro" id="IPR029000">
    <property type="entry name" value="Cyclophilin-like_dom_sf"/>
</dbReference>
<dbReference type="PANTHER" id="PTHR34698:SF2">
    <property type="entry name" value="5-OXOPROLINASE SUBUNIT B"/>
    <property type="match status" value="1"/>
</dbReference>
<dbReference type="GO" id="GO:0005524">
    <property type="term" value="F:ATP binding"/>
    <property type="evidence" value="ECO:0007669"/>
    <property type="project" value="UniProtKB-KW"/>
</dbReference>
<dbReference type="PANTHER" id="PTHR34698">
    <property type="entry name" value="5-OXOPROLINASE SUBUNIT B"/>
    <property type="match status" value="1"/>
</dbReference>
<name>A0A2T4LP92_9STAP</name>
<keyword evidence="2 5" id="KW-0378">Hydrolase</keyword>
<evidence type="ECO:0000256" key="1">
    <source>
        <dbReference type="ARBA" id="ARBA00022741"/>
    </source>
</evidence>
<dbReference type="GO" id="GO:0016787">
    <property type="term" value="F:hydrolase activity"/>
    <property type="evidence" value="ECO:0007669"/>
    <property type="project" value="UniProtKB-KW"/>
</dbReference>
<dbReference type="EMBL" id="PYZR01000253">
    <property type="protein sequence ID" value="PTF60980.1"/>
    <property type="molecule type" value="Genomic_DNA"/>
</dbReference>
<dbReference type="InterPro" id="IPR003833">
    <property type="entry name" value="CT_C_D"/>
</dbReference>
<keyword evidence="3" id="KW-0067">ATP-binding</keyword>
<dbReference type="Proteomes" id="UP000241208">
    <property type="component" value="Unassembled WGS sequence"/>
</dbReference>
<evidence type="ECO:0000259" key="4">
    <source>
        <dbReference type="SMART" id="SM00796"/>
    </source>
</evidence>
<dbReference type="RefSeq" id="WP_107384655.1">
    <property type="nucleotide sequence ID" value="NZ_JABXWZ010000001.1"/>
</dbReference>
<dbReference type="AlphaFoldDB" id="A0A2T4LP92"/>
<dbReference type="Pfam" id="PF02682">
    <property type="entry name" value="CT_C_D"/>
    <property type="match status" value="1"/>
</dbReference>
<dbReference type="NCBIfam" id="TIGR00370">
    <property type="entry name" value="5-oxoprolinase subunit PxpB"/>
    <property type="match status" value="1"/>
</dbReference>
<dbReference type="Gene3D" id="2.40.100.10">
    <property type="entry name" value="Cyclophilin-like"/>
    <property type="match status" value="1"/>
</dbReference>
<organism evidence="5 6">
    <name type="scientific">Staphylococcus cohnii</name>
    <dbReference type="NCBI Taxonomy" id="29382"/>
    <lineage>
        <taxon>Bacteria</taxon>
        <taxon>Bacillati</taxon>
        <taxon>Bacillota</taxon>
        <taxon>Bacilli</taxon>
        <taxon>Bacillales</taxon>
        <taxon>Staphylococcaceae</taxon>
        <taxon>Staphylococcus</taxon>
        <taxon>Staphylococcus cohnii species complex</taxon>
    </lineage>
</organism>
<proteinExistence type="predicted"/>
<accession>A0A2T4LP92</accession>
<comment type="caution">
    <text evidence="5">The sequence shown here is derived from an EMBL/GenBank/DDBJ whole genome shotgun (WGS) entry which is preliminary data.</text>
</comment>
<dbReference type="STRING" id="29382.BZ166_10355"/>
<reference evidence="5 6" key="1">
    <citation type="journal article" date="2016" name="Front. Microbiol.">
        <title>Comprehensive Phylogenetic Analysis of Bovine Non-aureus Staphylococci Species Based on Whole-Genome Sequencing.</title>
        <authorList>
            <person name="Naushad S."/>
            <person name="Barkema H.W."/>
            <person name="Luby C."/>
            <person name="Condas L.A."/>
            <person name="Nobrega D.B."/>
            <person name="Carson D.A."/>
            <person name="De Buck J."/>
        </authorList>
    </citation>
    <scope>NUCLEOTIDE SEQUENCE [LARGE SCALE GENOMIC DNA]</scope>
    <source>
        <strain evidence="5 6">SNUC 3829</strain>
    </source>
</reference>
<gene>
    <name evidence="5" type="ORF">BUY34_12820</name>
</gene>
<evidence type="ECO:0000313" key="5">
    <source>
        <dbReference type="EMBL" id="PTF60980.1"/>
    </source>
</evidence>
<dbReference type="SUPFAM" id="SSF50891">
    <property type="entry name" value="Cyclophilin-like"/>
    <property type="match status" value="1"/>
</dbReference>
<dbReference type="SUPFAM" id="SSF160467">
    <property type="entry name" value="PH0987 N-terminal domain-like"/>
    <property type="match status" value="1"/>
</dbReference>
<keyword evidence="1" id="KW-0547">Nucleotide-binding</keyword>
<evidence type="ECO:0000313" key="6">
    <source>
        <dbReference type="Proteomes" id="UP000241208"/>
    </source>
</evidence>